<dbReference type="Pfam" id="PF05047">
    <property type="entry name" value="L51_S25_CI-B8"/>
    <property type="match status" value="1"/>
</dbReference>
<dbReference type="AlphaFoldDB" id="A0A1X2GTI9"/>
<dbReference type="OrthoDB" id="10250268at2759"/>
<evidence type="ECO:0000256" key="3">
    <source>
        <dbReference type="ARBA" id="ARBA00008939"/>
    </source>
</evidence>
<feature type="domain" description="Ribosomal protein/NADH dehydrogenase" evidence="10">
    <location>
        <begin position="21"/>
        <end position="94"/>
    </location>
</feature>
<comment type="subcellular location">
    <subcellularLocation>
        <location evidence="2">Mitochondrion inner membrane</location>
        <topology evidence="2">Peripheral membrane protein</topology>
        <orientation evidence="2">Matrix side</orientation>
    </subcellularLocation>
</comment>
<evidence type="ECO:0000256" key="9">
    <source>
        <dbReference type="ARBA" id="ARBA00023136"/>
    </source>
</evidence>
<dbReference type="EMBL" id="MCGT01000004">
    <property type="protein sequence ID" value="ORX60729.1"/>
    <property type="molecule type" value="Genomic_DNA"/>
</dbReference>
<dbReference type="Proteomes" id="UP000242146">
    <property type="component" value="Unassembled WGS sequence"/>
</dbReference>
<dbReference type="PANTHER" id="PTHR12878:SF0">
    <property type="entry name" value="NADH DEHYDROGENASE [UBIQUINONE] 1 ALPHA SUBCOMPLEX SUBUNIT 2"/>
    <property type="match status" value="1"/>
</dbReference>
<keyword evidence="8" id="KW-0496">Mitochondrion</keyword>
<comment type="function">
    <text evidence="1">Accessory subunit of the mitochondrial membrane respiratory chain NADH dehydrogenase (Complex I), that is believed not to be involved in catalysis. Complex I functions in the transfer of electrons from NADH to the respiratory chain. The immediate electron acceptor for the enzyme is believed to be ubiquinone.</text>
</comment>
<dbReference type="SMART" id="SM00916">
    <property type="entry name" value="L51_S25_CI-B8"/>
    <property type="match status" value="1"/>
</dbReference>
<accession>A0A1X2GTI9</accession>
<comment type="caution">
    <text evidence="11">The sequence shown here is derived from an EMBL/GenBank/DDBJ whole genome shotgun (WGS) entry which is preliminary data.</text>
</comment>
<evidence type="ECO:0000256" key="2">
    <source>
        <dbReference type="ARBA" id="ARBA00004443"/>
    </source>
</evidence>
<sequence>MSILKSQLGKNLKELRVQFCQTSAASNGIREYVKANYSAIKQANPNLPILIREASGAEARVFARFEKGVENKIVLQNASSQDVEKALEQLVKSA</sequence>
<dbReference type="STRING" id="101127.A0A1X2GTI9"/>
<evidence type="ECO:0000256" key="1">
    <source>
        <dbReference type="ARBA" id="ARBA00003195"/>
    </source>
</evidence>
<dbReference type="InterPro" id="IPR016464">
    <property type="entry name" value="NADH_Ub_cplx-1_asu_su-2"/>
</dbReference>
<organism evidence="11 12">
    <name type="scientific">Hesseltinella vesiculosa</name>
    <dbReference type="NCBI Taxonomy" id="101127"/>
    <lineage>
        <taxon>Eukaryota</taxon>
        <taxon>Fungi</taxon>
        <taxon>Fungi incertae sedis</taxon>
        <taxon>Mucoromycota</taxon>
        <taxon>Mucoromycotina</taxon>
        <taxon>Mucoromycetes</taxon>
        <taxon>Mucorales</taxon>
        <taxon>Cunninghamellaceae</taxon>
        <taxon>Hesseltinella</taxon>
    </lineage>
</organism>
<comment type="similarity">
    <text evidence="3">Belongs to the complex I NDUFA2 subunit family.</text>
</comment>
<protein>
    <submittedName>
        <fullName evidence="11">NADH dehydrogenase, alpha subcomplex, subunit 2</fullName>
    </submittedName>
</protein>
<evidence type="ECO:0000259" key="10">
    <source>
        <dbReference type="SMART" id="SM00916"/>
    </source>
</evidence>
<keyword evidence="12" id="KW-1185">Reference proteome</keyword>
<keyword evidence="7" id="KW-0249">Electron transport</keyword>
<keyword evidence="4" id="KW-0813">Transport</keyword>
<evidence type="ECO:0000313" key="12">
    <source>
        <dbReference type="Proteomes" id="UP000242146"/>
    </source>
</evidence>
<dbReference type="InterPro" id="IPR036249">
    <property type="entry name" value="Thioredoxin-like_sf"/>
</dbReference>
<reference evidence="11 12" key="1">
    <citation type="submission" date="2016-07" db="EMBL/GenBank/DDBJ databases">
        <title>Pervasive Adenine N6-methylation of Active Genes in Fungi.</title>
        <authorList>
            <consortium name="DOE Joint Genome Institute"/>
            <person name="Mondo S.J."/>
            <person name="Dannebaum R.O."/>
            <person name="Kuo R.C."/>
            <person name="Labutti K."/>
            <person name="Haridas S."/>
            <person name="Kuo A."/>
            <person name="Salamov A."/>
            <person name="Ahrendt S.R."/>
            <person name="Lipzen A."/>
            <person name="Sullivan W."/>
            <person name="Andreopoulos W.B."/>
            <person name="Clum A."/>
            <person name="Lindquist E."/>
            <person name="Daum C."/>
            <person name="Ramamoorthy G.K."/>
            <person name="Gryganskyi A."/>
            <person name="Culley D."/>
            <person name="Magnuson J.K."/>
            <person name="James T.Y."/>
            <person name="O'Malley M.A."/>
            <person name="Stajich J.E."/>
            <person name="Spatafora J.W."/>
            <person name="Visel A."/>
            <person name="Grigoriev I.V."/>
        </authorList>
    </citation>
    <scope>NUCLEOTIDE SEQUENCE [LARGE SCALE GENOMIC DNA]</scope>
    <source>
        <strain evidence="11 12">NRRL 3301</strain>
    </source>
</reference>
<keyword evidence="5" id="KW-0679">Respiratory chain</keyword>
<evidence type="ECO:0000256" key="6">
    <source>
        <dbReference type="ARBA" id="ARBA00022792"/>
    </source>
</evidence>
<proteinExistence type="inferred from homology"/>
<dbReference type="Gene3D" id="3.40.30.10">
    <property type="entry name" value="Glutaredoxin"/>
    <property type="match status" value="1"/>
</dbReference>
<dbReference type="SUPFAM" id="SSF52833">
    <property type="entry name" value="Thioredoxin-like"/>
    <property type="match status" value="1"/>
</dbReference>
<evidence type="ECO:0000256" key="8">
    <source>
        <dbReference type="ARBA" id="ARBA00023128"/>
    </source>
</evidence>
<evidence type="ECO:0000256" key="5">
    <source>
        <dbReference type="ARBA" id="ARBA00022660"/>
    </source>
</evidence>
<dbReference type="GO" id="GO:0005743">
    <property type="term" value="C:mitochondrial inner membrane"/>
    <property type="evidence" value="ECO:0007669"/>
    <property type="project" value="UniProtKB-SubCell"/>
</dbReference>
<dbReference type="InterPro" id="IPR007741">
    <property type="entry name" value="Ribosomal_mL43/mS25/NADH_DH"/>
</dbReference>
<dbReference type="PANTHER" id="PTHR12878">
    <property type="entry name" value="NADH-UBIQUINONE OXIDOREDUCTASE B8 SUBUNIT"/>
    <property type="match status" value="1"/>
</dbReference>
<keyword evidence="6" id="KW-0999">Mitochondrion inner membrane</keyword>
<name>A0A1X2GTI9_9FUNG</name>
<dbReference type="PIRSF" id="PIRSF005822">
    <property type="entry name" value="NDUA2"/>
    <property type="match status" value="1"/>
</dbReference>
<evidence type="ECO:0000313" key="11">
    <source>
        <dbReference type="EMBL" id="ORX60729.1"/>
    </source>
</evidence>
<evidence type="ECO:0000256" key="4">
    <source>
        <dbReference type="ARBA" id="ARBA00022448"/>
    </source>
</evidence>
<evidence type="ECO:0000256" key="7">
    <source>
        <dbReference type="ARBA" id="ARBA00022982"/>
    </source>
</evidence>
<keyword evidence="9" id="KW-0472">Membrane</keyword>
<gene>
    <name evidence="11" type="ORF">DM01DRAFT_1317408</name>
</gene>